<dbReference type="PROSITE" id="PS00028">
    <property type="entry name" value="ZINC_FINGER_C2H2_1"/>
    <property type="match status" value="1"/>
</dbReference>
<sequence>MSSEGTPASGGHDSPADGVASRPSKETNSVELSTTDSPAEDNYDERVHERVLEFTEKYPELAETPVCETHGRKLRRIVTEADWRDTYVEAEDPMENGFYVTELEKRRAATWADALSAFLTSHVDYKGLLARFANDDGDEFELPLTDAWGETYSRKQYARALALQRQMGGGERPSGGEAVAAWGSPATAMLTFTASSVPNGERLPPVEHTDALHDAFSYDGVRDTLRNTMEYHLGLDADEWGYWLQAEPHGMGGDGSGMNACYSHLHVGVYFDAADLDLEAVGPEFERVIDKHVAECEYASFSAHDYRNTDYLNDSDGCISLNAGVENMGSYLAAYMGGYTEELLDKPVEYLAWGAIYWSAARRRTSRSKIVTEAIKADACEQRAESSESNQTDAHGEAVVWNDGRGPDVVCACCNSGWAIDQERLDEPVPDDDLAGALADGGEPDASRSERSLAERWPSAKAAVSVGESPTKTRIRKRVETELKYSDETPSVASMLGRNMIDPKHAEFVESVMNGEDNSEPESFRRASLSSEWRLEAIIDRDGEEHLPGGGGVDMAPLKLPLQRVLQETRLQHDLQKGEMWRCTECNFGIYNKHQMARHLVEGHGLDRPESADHVLHVEDYFDKDRECMRHPAREDE</sequence>
<accession>A0A0D6JQD4</accession>
<proteinExistence type="predicted"/>
<dbReference type="Pfam" id="PF07232">
    <property type="entry name" value="DUF1424"/>
    <property type="match status" value="1"/>
</dbReference>
<evidence type="ECO:0000313" key="3">
    <source>
        <dbReference type="EMBL" id="CQR50064.1"/>
    </source>
</evidence>
<name>A0A0D6JQD4_9EURY</name>
<dbReference type="AlphaFoldDB" id="A0A0D6JQD4"/>
<organism evidence="3 4">
    <name type="scientific">Haloferax massiliensis</name>
    <dbReference type="NCBI Taxonomy" id="1476858"/>
    <lineage>
        <taxon>Archaea</taxon>
        <taxon>Methanobacteriati</taxon>
        <taxon>Methanobacteriota</taxon>
        <taxon>Stenosarchaea group</taxon>
        <taxon>Halobacteria</taxon>
        <taxon>Halobacteriales</taxon>
        <taxon>Haloferacaceae</taxon>
        <taxon>Haloferax</taxon>
    </lineage>
</organism>
<feature type="region of interest" description="Disordered" evidence="1">
    <location>
        <begin position="1"/>
        <end position="45"/>
    </location>
</feature>
<evidence type="ECO:0000259" key="2">
    <source>
        <dbReference type="PROSITE" id="PS50157"/>
    </source>
</evidence>
<dbReference type="PROSITE" id="PS50157">
    <property type="entry name" value="ZINC_FINGER_C2H2_2"/>
    <property type="match status" value="1"/>
</dbReference>
<feature type="region of interest" description="Disordered" evidence="1">
    <location>
        <begin position="427"/>
        <end position="456"/>
    </location>
</feature>
<dbReference type="EMBL" id="CSTE01000002">
    <property type="protein sequence ID" value="CQR50064.1"/>
    <property type="molecule type" value="Genomic_DNA"/>
</dbReference>
<gene>
    <name evidence="3" type="ORF">BN996_01541</name>
</gene>
<dbReference type="InterPro" id="IPR009870">
    <property type="entry name" value="DUF1424"/>
</dbReference>
<feature type="compositionally biased region" description="Polar residues" evidence="1">
    <location>
        <begin position="26"/>
        <end position="37"/>
    </location>
</feature>
<reference evidence="4" key="1">
    <citation type="submission" date="2015-03" db="EMBL/GenBank/DDBJ databases">
        <authorList>
            <person name="Urmite Genomes"/>
        </authorList>
    </citation>
    <scope>NUCLEOTIDE SEQUENCE [LARGE SCALE GENOMIC DNA]</scope>
    <source>
        <strain evidence="4">Arc-Hr</strain>
    </source>
</reference>
<dbReference type="InterPro" id="IPR013087">
    <property type="entry name" value="Znf_C2H2_type"/>
</dbReference>
<evidence type="ECO:0000313" key="4">
    <source>
        <dbReference type="Proteomes" id="UP000198902"/>
    </source>
</evidence>
<feature type="compositionally biased region" description="Basic and acidic residues" evidence="1">
    <location>
        <begin position="445"/>
        <end position="454"/>
    </location>
</feature>
<protein>
    <recommendedName>
        <fullName evidence="2">C2H2-type domain-containing protein</fullName>
    </recommendedName>
</protein>
<feature type="domain" description="C2H2-type" evidence="2">
    <location>
        <begin position="581"/>
        <end position="609"/>
    </location>
</feature>
<evidence type="ECO:0000256" key="1">
    <source>
        <dbReference type="SAM" id="MobiDB-lite"/>
    </source>
</evidence>
<keyword evidence="4" id="KW-1185">Reference proteome</keyword>
<dbReference type="Proteomes" id="UP000198902">
    <property type="component" value="Unassembled WGS sequence"/>
</dbReference>